<accession>A0ABQ8K0Z5</accession>
<sequence>MRSSTVDPPCPDRVSACASPFLLTTPRTRFRVRQTDHELEAEGLQELPTAKRRWRYSRTYVTDGQARSLRTGRKRVDAYPTPYRDYDHISSTALESFVPEAYTLSEHGHLHNIRDGVAGDHAALFGAVSVEPSLLPDAELDALLHGLCDPYSTSVAYLILR</sequence>
<dbReference type="Proteomes" id="UP000814176">
    <property type="component" value="Unassembled WGS sequence"/>
</dbReference>
<dbReference type="GeneID" id="72008784"/>
<dbReference type="RefSeq" id="XP_047773671.1">
    <property type="nucleotide sequence ID" value="XM_047928052.1"/>
</dbReference>
<proteinExistence type="predicted"/>
<comment type="caution">
    <text evidence="1">The sequence shown here is derived from an EMBL/GenBank/DDBJ whole genome shotgun (WGS) entry which is preliminary data.</text>
</comment>
<organism evidence="1 2">
    <name type="scientific">Rhodofomes roseus</name>
    <dbReference type="NCBI Taxonomy" id="34475"/>
    <lineage>
        <taxon>Eukaryota</taxon>
        <taxon>Fungi</taxon>
        <taxon>Dikarya</taxon>
        <taxon>Basidiomycota</taxon>
        <taxon>Agaricomycotina</taxon>
        <taxon>Agaricomycetes</taxon>
        <taxon>Polyporales</taxon>
        <taxon>Rhodofomes</taxon>
    </lineage>
</organism>
<evidence type="ECO:0000313" key="1">
    <source>
        <dbReference type="EMBL" id="KAH9830349.1"/>
    </source>
</evidence>
<protein>
    <submittedName>
        <fullName evidence="1">Uncharacterized protein</fullName>
    </submittedName>
</protein>
<name>A0ABQ8K0Z5_9APHY</name>
<gene>
    <name evidence="1" type="ORF">C8Q71DRAFT_862641</name>
</gene>
<keyword evidence="2" id="KW-1185">Reference proteome</keyword>
<dbReference type="EMBL" id="JADCUA010000032">
    <property type="protein sequence ID" value="KAH9830349.1"/>
    <property type="molecule type" value="Genomic_DNA"/>
</dbReference>
<evidence type="ECO:0000313" key="2">
    <source>
        <dbReference type="Proteomes" id="UP000814176"/>
    </source>
</evidence>
<reference evidence="1 2" key="1">
    <citation type="journal article" date="2021" name="Environ. Microbiol.">
        <title>Gene family expansions and transcriptome signatures uncover fungal adaptations to wood decay.</title>
        <authorList>
            <person name="Hage H."/>
            <person name="Miyauchi S."/>
            <person name="Viragh M."/>
            <person name="Drula E."/>
            <person name="Min B."/>
            <person name="Chaduli D."/>
            <person name="Navarro D."/>
            <person name="Favel A."/>
            <person name="Norest M."/>
            <person name="Lesage-Meessen L."/>
            <person name="Balint B."/>
            <person name="Merenyi Z."/>
            <person name="de Eugenio L."/>
            <person name="Morin E."/>
            <person name="Martinez A.T."/>
            <person name="Baldrian P."/>
            <person name="Stursova M."/>
            <person name="Martinez M.J."/>
            <person name="Novotny C."/>
            <person name="Magnuson J.K."/>
            <person name="Spatafora J.W."/>
            <person name="Maurice S."/>
            <person name="Pangilinan J."/>
            <person name="Andreopoulos W."/>
            <person name="LaButti K."/>
            <person name="Hundley H."/>
            <person name="Na H."/>
            <person name="Kuo A."/>
            <person name="Barry K."/>
            <person name="Lipzen A."/>
            <person name="Henrissat B."/>
            <person name="Riley R."/>
            <person name="Ahrendt S."/>
            <person name="Nagy L.G."/>
            <person name="Grigoriev I.V."/>
            <person name="Martin F."/>
            <person name="Rosso M.N."/>
        </authorList>
    </citation>
    <scope>NUCLEOTIDE SEQUENCE [LARGE SCALE GENOMIC DNA]</scope>
    <source>
        <strain evidence="1 2">CIRM-BRFM 1785</strain>
    </source>
</reference>